<keyword evidence="2" id="KW-0732">Signal</keyword>
<protein>
    <submittedName>
        <fullName evidence="3">Uncharacterized protein</fullName>
    </submittedName>
</protein>
<sequence>MRALLCVAIGLGLLQVICAVDPTRLRVEIPASNHNADAQTVGKIAVTALATQLRVPPADVRATPLAASNSSTQGDAALEYDVTIDVPIKPKLIKRLVRDASALTNALRAAAGVPAKQSVAVRQLPEPEPEPKPRGVERRELHEGQHTIGSTCDIGTHTNARDGTCETNGMFTEYDQTRCQEVMDSWGQSMTIVNPPDKPAGCYIPRASTTGGYFNLDLASTAGCQFYFECVCSCEEHTEEAPLVVQGCDVVTTDVGTCADLSGYTTIVNEGLCQAVSNAEFIPVFSVYHGVGIAQTGCTLAENKVTFAALGAATGPSSCSPTSLCYCVEETCDSNLQTTLAPTISSPPPPHPPLPLPPLNPPWSPNTPRAPLPLLSNGCAVHQVMSGTCESNSLTFVTESAMCALIASTFGATYLDSAPNGVDVTAFASGCTIVQGPPPAIIINTDGTGVCGNMPGMCLCTDSACDQSAGGGESPTNALTDAPTASPTAAVVPTDEIISHDTNCDMLTPPLEYLTESECQSLSAGFASYSTFTSMMGPPGCFHSADGQNLQYNLADSAGGRCGQYNKCVCADALSTSIDDTTSLAVCDLEASYTSACKLSTVYAYDPTTGVLTLNDAGAAYNYVTADGGVLYDDNATAAVIATVVGVNNAQRTQLLVANGTAHEFQAGLSYLYRVVLNGDDSTYPYGAL</sequence>
<evidence type="ECO:0000313" key="3">
    <source>
        <dbReference type="EMBL" id="KAK3288317.1"/>
    </source>
</evidence>
<feature type="chain" id="PRO_5042152180" evidence="2">
    <location>
        <begin position="20"/>
        <end position="689"/>
    </location>
</feature>
<feature type="signal peptide" evidence="2">
    <location>
        <begin position="1"/>
        <end position="19"/>
    </location>
</feature>
<gene>
    <name evidence="3" type="ORF">CYMTET_4207</name>
</gene>
<proteinExistence type="predicted"/>
<feature type="compositionally biased region" description="Basic and acidic residues" evidence="1">
    <location>
        <begin position="129"/>
        <end position="145"/>
    </location>
</feature>
<reference evidence="3 4" key="1">
    <citation type="journal article" date="2015" name="Genome Biol. Evol.">
        <title>Comparative Genomics of a Bacterivorous Green Alga Reveals Evolutionary Causalities and Consequences of Phago-Mixotrophic Mode of Nutrition.</title>
        <authorList>
            <person name="Burns J.A."/>
            <person name="Paasch A."/>
            <person name="Narechania A."/>
            <person name="Kim E."/>
        </authorList>
    </citation>
    <scope>NUCLEOTIDE SEQUENCE [LARGE SCALE GENOMIC DNA]</scope>
    <source>
        <strain evidence="3 4">PLY_AMNH</strain>
    </source>
</reference>
<evidence type="ECO:0000313" key="4">
    <source>
        <dbReference type="Proteomes" id="UP001190700"/>
    </source>
</evidence>
<evidence type="ECO:0000256" key="1">
    <source>
        <dbReference type="SAM" id="MobiDB-lite"/>
    </source>
</evidence>
<dbReference type="Proteomes" id="UP001190700">
    <property type="component" value="Unassembled WGS sequence"/>
</dbReference>
<organism evidence="3 4">
    <name type="scientific">Cymbomonas tetramitiformis</name>
    <dbReference type="NCBI Taxonomy" id="36881"/>
    <lineage>
        <taxon>Eukaryota</taxon>
        <taxon>Viridiplantae</taxon>
        <taxon>Chlorophyta</taxon>
        <taxon>Pyramimonadophyceae</taxon>
        <taxon>Pyramimonadales</taxon>
        <taxon>Pyramimonadaceae</taxon>
        <taxon>Cymbomonas</taxon>
    </lineage>
</organism>
<feature type="region of interest" description="Disordered" evidence="1">
    <location>
        <begin position="115"/>
        <end position="152"/>
    </location>
</feature>
<dbReference type="AlphaFoldDB" id="A0AAE0LKB5"/>
<evidence type="ECO:0000256" key="2">
    <source>
        <dbReference type="SAM" id="SignalP"/>
    </source>
</evidence>
<keyword evidence="4" id="KW-1185">Reference proteome</keyword>
<name>A0AAE0LKB5_9CHLO</name>
<dbReference type="EMBL" id="LGRX02000515">
    <property type="protein sequence ID" value="KAK3288317.1"/>
    <property type="molecule type" value="Genomic_DNA"/>
</dbReference>
<comment type="caution">
    <text evidence="3">The sequence shown here is derived from an EMBL/GenBank/DDBJ whole genome shotgun (WGS) entry which is preliminary data.</text>
</comment>
<accession>A0AAE0LKB5</accession>